<accession>A0A2N5XYR2</accession>
<evidence type="ECO:0000256" key="4">
    <source>
        <dbReference type="ARBA" id="ARBA00023136"/>
    </source>
</evidence>
<dbReference type="Pfam" id="PF01988">
    <property type="entry name" value="VIT1"/>
    <property type="match status" value="1"/>
</dbReference>
<name>A0A2N5XYR2_9GAMM</name>
<proteinExistence type="predicted"/>
<reference evidence="7" key="1">
    <citation type="submission" date="2017-11" db="EMBL/GenBank/DDBJ databases">
        <title>The draft genome sequence of Chromatocurvus sp. F02.</title>
        <authorList>
            <person name="Du Z.-J."/>
            <person name="Chang Y.-Q."/>
        </authorList>
    </citation>
    <scope>NUCLEOTIDE SEQUENCE [LARGE SCALE GENOMIC DNA]</scope>
    <source>
        <strain evidence="7">F02</strain>
    </source>
</reference>
<feature type="transmembrane region" description="Helical" evidence="5">
    <location>
        <begin position="6"/>
        <end position="30"/>
    </location>
</feature>
<keyword evidence="4 5" id="KW-0472">Membrane</keyword>
<gene>
    <name evidence="6" type="ORF">CWI75_16605</name>
</gene>
<comment type="subcellular location">
    <subcellularLocation>
        <location evidence="1">Endomembrane system</location>
        <topology evidence="1">Multi-pass membrane protein</topology>
    </subcellularLocation>
</comment>
<comment type="caution">
    <text evidence="6">The sequence shown here is derived from an EMBL/GenBank/DDBJ whole genome shotgun (WGS) entry which is preliminary data.</text>
</comment>
<dbReference type="EMBL" id="PKLZ01000015">
    <property type="protein sequence ID" value="PLW81249.1"/>
    <property type="molecule type" value="Genomic_DNA"/>
</dbReference>
<dbReference type="InterPro" id="IPR008217">
    <property type="entry name" value="Ccc1_fam"/>
</dbReference>
<evidence type="ECO:0000256" key="1">
    <source>
        <dbReference type="ARBA" id="ARBA00004127"/>
    </source>
</evidence>
<evidence type="ECO:0000256" key="5">
    <source>
        <dbReference type="SAM" id="Phobius"/>
    </source>
</evidence>
<keyword evidence="2 5" id="KW-0812">Transmembrane</keyword>
<evidence type="ECO:0000313" key="6">
    <source>
        <dbReference type="EMBL" id="PLW81249.1"/>
    </source>
</evidence>
<protein>
    <submittedName>
        <fullName evidence="6">Uncharacterized protein</fullName>
    </submittedName>
</protein>
<keyword evidence="7" id="KW-1185">Reference proteome</keyword>
<evidence type="ECO:0000256" key="2">
    <source>
        <dbReference type="ARBA" id="ARBA00022692"/>
    </source>
</evidence>
<keyword evidence="3 5" id="KW-1133">Transmembrane helix</keyword>
<dbReference type="GO" id="GO:0005384">
    <property type="term" value="F:manganese ion transmembrane transporter activity"/>
    <property type="evidence" value="ECO:0007669"/>
    <property type="project" value="InterPro"/>
</dbReference>
<organism evidence="6 7">
    <name type="scientific">Kineobactrum sediminis</name>
    <dbReference type="NCBI Taxonomy" id="1905677"/>
    <lineage>
        <taxon>Bacteria</taxon>
        <taxon>Pseudomonadati</taxon>
        <taxon>Pseudomonadota</taxon>
        <taxon>Gammaproteobacteria</taxon>
        <taxon>Cellvibrionales</taxon>
        <taxon>Halieaceae</taxon>
        <taxon>Kineobactrum</taxon>
    </lineage>
</organism>
<dbReference type="Proteomes" id="UP000234845">
    <property type="component" value="Unassembled WGS sequence"/>
</dbReference>
<dbReference type="OrthoDB" id="5506246at2"/>
<evidence type="ECO:0000313" key="7">
    <source>
        <dbReference type="Proteomes" id="UP000234845"/>
    </source>
</evidence>
<dbReference type="AlphaFoldDB" id="A0A2N5XYR2"/>
<dbReference type="GO" id="GO:0030026">
    <property type="term" value="P:intracellular manganese ion homeostasis"/>
    <property type="evidence" value="ECO:0007669"/>
    <property type="project" value="InterPro"/>
</dbReference>
<dbReference type="GO" id="GO:0012505">
    <property type="term" value="C:endomembrane system"/>
    <property type="evidence" value="ECO:0007669"/>
    <property type="project" value="UniProtKB-SubCell"/>
</dbReference>
<sequence>MTTFAIVAGVTGASLSSTVVLILGFASLLADGFSMATSDYRVHPIVNWVEPIFIAPGVALRPEQLAQGAPTVHVHGSPYCG</sequence>
<evidence type="ECO:0000256" key="3">
    <source>
        <dbReference type="ARBA" id="ARBA00022989"/>
    </source>
</evidence>